<reference evidence="4" key="1">
    <citation type="submission" date="2023-04" db="EMBL/GenBank/DDBJ databases">
        <title>Phytophthora lilii NBRC 32176.</title>
        <authorList>
            <person name="Ichikawa N."/>
            <person name="Sato H."/>
            <person name="Tonouchi N."/>
        </authorList>
    </citation>
    <scope>NUCLEOTIDE SEQUENCE</scope>
    <source>
        <strain evidence="4">NBRC 32176</strain>
    </source>
</reference>
<keyword evidence="1" id="KW-0106">Calcium</keyword>
<feature type="region of interest" description="Disordered" evidence="2">
    <location>
        <begin position="400"/>
        <end position="424"/>
    </location>
</feature>
<dbReference type="InterPro" id="IPR001611">
    <property type="entry name" value="Leu-rich_rpt"/>
</dbReference>
<dbReference type="SUPFAM" id="SSF52047">
    <property type="entry name" value="RNI-like"/>
    <property type="match status" value="1"/>
</dbReference>
<accession>A0A9W6TAR1</accession>
<dbReference type="InterPro" id="IPR032675">
    <property type="entry name" value="LRR_dom_sf"/>
</dbReference>
<dbReference type="InterPro" id="IPR052394">
    <property type="entry name" value="LRR-containing"/>
</dbReference>
<dbReference type="SUPFAM" id="SSF47473">
    <property type="entry name" value="EF-hand"/>
    <property type="match status" value="1"/>
</dbReference>
<dbReference type="SMART" id="SM00368">
    <property type="entry name" value="LRR_RI"/>
    <property type="match status" value="7"/>
</dbReference>
<feature type="domain" description="EF-hand" evidence="3">
    <location>
        <begin position="751"/>
        <end position="774"/>
    </location>
</feature>
<keyword evidence="5" id="KW-1185">Reference proteome</keyword>
<feature type="domain" description="EF-hand" evidence="3">
    <location>
        <begin position="714"/>
        <end position="749"/>
    </location>
</feature>
<name>A0A9W6TAR1_9STRA</name>
<dbReference type="PROSITE" id="PS50222">
    <property type="entry name" value="EF_HAND_2"/>
    <property type="match status" value="4"/>
</dbReference>
<feature type="compositionally biased region" description="Acidic residues" evidence="2">
    <location>
        <begin position="409"/>
        <end position="420"/>
    </location>
</feature>
<evidence type="ECO:0000259" key="3">
    <source>
        <dbReference type="PROSITE" id="PS50222"/>
    </source>
</evidence>
<evidence type="ECO:0000313" key="4">
    <source>
        <dbReference type="EMBL" id="GMF09144.1"/>
    </source>
</evidence>
<dbReference type="Gene3D" id="3.40.50.850">
    <property type="entry name" value="Isochorismatase-like"/>
    <property type="match status" value="1"/>
</dbReference>
<proteinExistence type="predicted"/>
<evidence type="ECO:0000256" key="2">
    <source>
        <dbReference type="SAM" id="MobiDB-lite"/>
    </source>
</evidence>
<dbReference type="GO" id="GO:0005509">
    <property type="term" value="F:calcium ion binding"/>
    <property type="evidence" value="ECO:0007669"/>
    <property type="project" value="InterPro"/>
</dbReference>
<feature type="region of interest" description="Disordered" evidence="2">
    <location>
        <begin position="15"/>
        <end position="87"/>
    </location>
</feature>
<dbReference type="EMBL" id="BSXW01000002">
    <property type="protein sequence ID" value="GMF09144.1"/>
    <property type="molecule type" value="Genomic_DNA"/>
</dbReference>
<dbReference type="Gene3D" id="3.80.10.10">
    <property type="entry name" value="Ribonuclease Inhibitor"/>
    <property type="match status" value="3"/>
</dbReference>
<sequence>MSWEKGMLDTAIGASFRNCKDARPPAVPSSLAPLPEFVSSPTKHQALTPQPNSLRGAATPAAPHPSPTATKKQVKGREGSRPMTMEESYNEVEKMLEEHMRQSKGPRPRRIEALDTASGQTPLSRHTFVFAPLDDPRMLSEIAAQEAADTRDGEVDEAGGSSVKLKYFGPEARTSYYRTYRELHSKPQLFVDRNTHDHQLGSLRSPSVSGFRRSTGMRRSLPTLEQAQISVGGGEMNLVSAVPRSPRALFLGACLAGSQAAPTLLLRKEHNKRAFDFSHQGLGDSFIVRFAACLPELPLVECINVCDNRLTDAGISCLLRALENKPHLTSLDVSSNPIGVDAANVLRGYLRSNLCTLRVLTLNEVSLSDHECARLAKALQHNKSIERLLLRGNQVGLQMLATNEKTPVDEEEEEDEDEDDGEKRKKVLTGGQAVGAMLMANLTLQHLDLSWNQLRTTGTAFIAAALPLNYQLRELDLSYNSIGNKGALALARALRSGARLRRLTLSYNGISPRGGVGLASGLAVNSSLSMLILDGNPLGAQGGKALMHASCAPRPATSASASTVCQLSLQDCSLNVSAPTMSATGDVQLHVFNPTDPAGSYVLDLSDAYEHMVAHELFRLAISHPGRYHFTRLEYTSSTQTRGQVTKLEMVKRRIQQPDTSPVEIPVVTATTTSTRCQSLNPVTMLFRRLDEDGSGTVELSELVNVLRNCGLDVSDEQLRELLQKYDYDRNGTLQKREFADLFARVGFGFVDTDSSGSLDVDELRRVFQLLGVNEEAEINDAIAHMIAKYDLDGSGEIDAYEFLEFMTSEVFTVPDDAQKDSDSDEAKLMRLEPCEGSSGATWQIPGVGQLTADLAHSGGGADVGDIADKLQQQASNDTGSYAGETHRPSDSVLMTDAMLSRFLINATSISLNVTEQSEFLHTVLAESGMYLSSSQGEQLLARQGITSSAVRPGRRLAALARLLPRIVDHREAASLVTRVADIHNQWLERLALRRWLGTQLYSVLLGSLTNAYSFDLTRDDHRTALHRLALVAQEEKQFSRWRSGRADTSQSGNWENFRWATLDGEPVLLSSTYILNKLLAADRKRTSLLAPPSKLVFCYVSTTRPPRGTKCLSQRRFEQLLAVLELPPGEKEISALCEDRRAEADQEQTSNSSSLVRTQALLHWELLRCHVKAQADEKRNKRKGRSIAGDTISRLTNTVECLQQKLVLLEVLVTDRWLSSAQAQELVNAFPNAVRARSRAACLTFSRIVDLENFIQTSCWKNASYRGSVSSAGGDQAEVSESLSVLPPPGWGRVDAVGPDSVKHHGTVCLRYHSGTDTIPCENDDTPQQETGEAERDAARRTLYPRDRSASHGGSLAITTANEDAARIAAFISNHTSELSQVVLTMDSHQRYHIAHGIFWENEAGESPDPVTTIYSQNITDGVWKSRNSSLNEYVLAYTQSLESGGKFSLTI</sequence>
<dbReference type="InterPro" id="IPR036380">
    <property type="entry name" value="Isochorismatase-like_sf"/>
</dbReference>
<dbReference type="PROSITE" id="PS00018">
    <property type="entry name" value="EF_HAND_1"/>
    <property type="match status" value="4"/>
</dbReference>
<dbReference type="PANTHER" id="PTHR24114:SF2">
    <property type="entry name" value="F-BOX DOMAIN-CONTAINING PROTEIN-RELATED"/>
    <property type="match status" value="1"/>
</dbReference>
<feature type="domain" description="EF-hand" evidence="3">
    <location>
        <begin position="678"/>
        <end position="713"/>
    </location>
</feature>
<dbReference type="OrthoDB" id="166094at2759"/>
<protein>
    <submittedName>
        <fullName evidence="4">Unnamed protein product</fullName>
    </submittedName>
</protein>
<dbReference type="InterPro" id="IPR018247">
    <property type="entry name" value="EF_Hand_1_Ca_BS"/>
</dbReference>
<dbReference type="InterPro" id="IPR011992">
    <property type="entry name" value="EF-hand-dom_pair"/>
</dbReference>
<dbReference type="Gene3D" id="1.10.238.10">
    <property type="entry name" value="EF-hand"/>
    <property type="match status" value="2"/>
</dbReference>
<feature type="compositionally biased region" description="Polar residues" evidence="2">
    <location>
        <begin position="39"/>
        <end position="53"/>
    </location>
</feature>
<gene>
    <name evidence="4" type="ORF">Plil01_000007500</name>
</gene>
<feature type="domain" description="EF-hand" evidence="3">
    <location>
        <begin position="778"/>
        <end position="813"/>
    </location>
</feature>
<dbReference type="PANTHER" id="PTHR24114">
    <property type="entry name" value="LEUCINE RICH REPEAT FAMILY PROTEIN"/>
    <property type="match status" value="1"/>
</dbReference>
<dbReference type="SMART" id="SM00054">
    <property type="entry name" value="EFh"/>
    <property type="match status" value="4"/>
</dbReference>
<evidence type="ECO:0000313" key="5">
    <source>
        <dbReference type="Proteomes" id="UP001165083"/>
    </source>
</evidence>
<comment type="caution">
    <text evidence="4">The sequence shown here is derived from an EMBL/GenBank/DDBJ whole genome shotgun (WGS) entry which is preliminary data.</text>
</comment>
<evidence type="ECO:0000256" key="1">
    <source>
        <dbReference type="ARBA" id="ARBA00022837"/>
    </source>
</evidence>
<organism evidence="4 5">
    <name type="scientific">Phytophthora lilii</name>
    <dbReference type="NCBI Taxonomy" id="2077276"/>
    <lineage>
        <taxon>Eukaryota</taxon>
        <taxon>Sar</taxon>
        <taxon>Stramenopiles</taxon>
        <taxon>Oomycota</taxon>
        <taxon>Peronosporomycetes</taxon>
        <taxon>Peronosporales</taxon>
        <taxon>Peronosporaceae</taxon>
        <taxon>Phytophthora</taxon>
    </lineage>
</organism>
<dbReference type="Proteomes" id="UP001165083">
    <property type="component" value="Unassembled WGS sequence"/>
</dbReference>
<dbReference type="Pfam" id="PF13516">
    <property type="entry name" value="LRR_6"/>
    <property type="match status" value="3"/>
</dbReference>
<dbReference type="InterPro" id="IPR002048">
    <property type="entry name" value="EF_hand_dom"/>
</dbReference>
<dbReference type="Pfam" id="PF13499">
    <property type="entry name" value="EF-hand_7"/>
    <property type="match status" value="2"/>
</dbReference>